<comment type="caution">
    <text evidence="1">The sequence shown here is derived from an EMBL/GenBank/DDBJ whole genome shotgun (WGS) entry which is preliminary data.</text>
</comment>
<gene>
    <name evidence="1" type="ORF">S06H3_27543</name>
</gene>
<organism evidence="1">
    <name type="scientific">marine sediment metagenome</name>
    <dbReference type="NCBI Taxonomy" id="412755"/>
    <lineage>
        <taxon>unclassified sequences</taxon>
        <taxon>metagenomes</taxon>
        <taxon>ecological metagenomes</taxon>
    </lineage>
</organism>
<proteinExistence type="predicted"/>
<name>X1N4K3_9ZZZZ</name>
<protein>
    <submittedName>
        <fullName evidence="1">Uncharacterized protein</fullName>
    </submittedName>
</protein>
<sequence>MTVRENSVRGRVILRRDEAGKPNWSIEQTLKVCVKVDSEFENSGLLPAPRFREEVESNNLPYLMNWVQGCHFEWINPR</sequence>
<evidence type="ECO:0000313" key="1">
    <source>
        <dbReference type="EMBL" id="GAI21790.1"/>
    </source>
</evidence>
<dbReference type="EMBL" id="BARV01015989">
    <property type="protein sequence ID" value="GAI21790.1"/>
    <property type="molecule type" value="Genomic_DNA"/>
</dbReference>
<reference evidence="1" key="1">
    <citation type="journal article" date="2014" name="Front. Microbiol.">
        <title>High frequency of phylogenetically diverse reductive dehalogenase-homologous genes in deep subseafloor sedimentary metagenomes.</title>
        <authorList>
            <person name="Kawai M."/>
            <person name="Futagami T."/>
            <person name="Toyoda A."/>
            <person name="Takaki Y."/>
            <person name="Nishi S."/>
            <person name="Hori S."/>
            <person name="Arai W."/>
            <person name="Tsubouchi T."/>
            <person name="Morono Y."/>
            <person name="Uchiyama I."/>
            <person name="Ito T."/>
            <person name="Fujiyama A."/>
            <person name="Inagaki F."/>
            <person name="Takami H."/>
        </authorList>
    </citation>
    <scope>NUCLEOTIDE SEQUENCE</scope>
    <source>
        <strain evidence="1">Expedition CK06-06</strain>
    </source>
</reference>
<dbReference type="AlphaFoldDB" id="X1N4K3"/>
<accession>X1N4K3</accession>